<evidence type="ECO:0000256" key="2">
    <source>
        <dbReference type="ARBA" id="ARBA00012732"/>
    </source>
</evidence>
<keyword evidence="6" id="KW-1015">Disulfide bond</keyword>
<proteinExistence type="predicted"/>
<dbReference type="InterPro" id="IPR008597">
    <property type="entry name" value="Invert_lysozyme"/>
</dbReference>
<feature type="region of interest" description="Disordered" evidence="8">
    <location>
        <begin position="200"/>
        <end position="234"/>
    </location>
</feature>
<dbReference type="EMBL" id="GL377651">
    <property type="protein sequence ID" value="EFJ10799.1"/>
    <property type="molecule type" value="Genomic_DNA"/>
</dbReference>
<dbReference type="AlphaFoldDB" id="D8SXG3"/>
<evidence type="ECO:0000256" key="3">
    <source>
        <dbReference type="ARBA" id="ARBA00022529"/>
    </source>
</evidence>
<dbReference type="GO" id="GO:0042742">
    <property type="term" value="P:defense response to bacterium"/>
    <property type="evidence" value="ECO:0007669"/>
    <property type="project" value="UniProtKB-KW"/>
</dbReference>
<name>D8SXG3_SELML</name>
<evidence type="ECO:0000256" key="4">
    <source>
        <dbReference type="ARBA" id="ARBA00022638"/>
    </source>
</evidence>
<organism evidence="10">
    <name type="scientific">Selaginella moellendorffii</name>
    <name type="common">Spikemoss</name>
    <dbReference type="NCBI Taxonomy" id="88036"/>
    <lineage>
        <taxon>Eukaryota</taxon>
        <taxon>Viridiplantae</taxon>
        <taxon>Streptophyta</taxon>
        <taxon>Embryophyta</taxon>
        <taxon>Tracheophyta</taxon>
        <taxon>Lycopodiopsida</taxon>
        <taxon>Selaginellales</taxon>
        <taxon>Selaginellaceae</taxon>
        <taxon>Selaginella</taxon>
    </lineage>
</organism>
<evidence type="ECO:0000256" key="6">
    <source>
        <dbReference type="ARBA" id="ARBA00023157"/>
    </source>
</evidence>
<dbReference type="KEGG" id="smo:SELMODRAFT_426776"/>
<accession>D8SXG3</accession>
<dbReference type="InParanoid" id="D8SXG3"/>
<dbReference type="Proteomes" id="UP000001514">
    <property type="component" value="Unassembled WGS sequence"/>
</dbReference>
<evidence type="ECO:0000256" key="1">
    <source>
        <dbReference type="ARBA" id="ARBA00000632"/>
    </source>
</evidence>
<keyword evidence="3" id="KW-0929">Antimicrobial</keyword>
<dbReference type="PANTHER" id="PTHR11195">
    <property type="entry name" value="DESTABILASE-RELATED"/>
    <property type="match status" value="1"/>
</dbReference>
<keyword evidence="10" id="KW-1185">Reference proteome</keyword>
<feature type="compositionally biased region" description="Polar residues" evidence="8">
    <location>
        <begin position="200"/>
        <end position="210"/>
    </location>
</feature>
<evidence type="ECO:0000313" key="10">
    <source>
        <dbReference type="Proteomes" id="UP000001514"/>
    </source>
</evidence>
<evidence type="ECO:0000256" key="7">
    <source>
        <dbReference type="ARBA" id="ARBA00023295"/>
    </source>
</evidence>
<keyword evidence="5" id="KW-0378">Hydrolase</keyword>
<protein>
    <recommendedName>
        <fullName evidence="2">lysozyme</fullName>
        <ecNumber evidence="2">3.2.1.17</ecNumber>
    </recommendedName>
</protein>
<keyword evidence="7" id="KW-0326">Glycosidase</keyword>
<dbReference type="GO" id="GO:0003796">
    <property type="term" value="F:lysozyme activity"/>
    <property type="evidence" value="ECO:0000318"/>
    <property type="project" value="GO_Central"/>
</dbReference>
<dbReference type="HOGENOM" id="CLU_576715_0_0_1"/>
<dbReference type="GO" id="GO:0031640">
    <property type="term" value="P:killing of cells of another organism"/>
    <property type="evidence" value="ECO:0007669"/>
    <property type="project" value="UniProtKB-KW"/>
</dbReference>
<evidence type="ECO:0000256" key="8">
    <source>
        <dbReference type="SAM" id="MobiDB-lite"/>
    </source>
</evidence>
<gene>
    <name evidence="9" type="ORF">SELMODRAFT_426776</name>
</gene>
<dbReference type="EC" id="3.2.1.17" evidence="2"/>
<comment type="catalytic activity">
    <reaction evidence="1">
        <text>Hydrolysis of (1-&gt;4)-beta-linkages between N-acetylmuramic acid and N-acetyl-D-glucosamine residues in a peptidoglycan and between N-acetyl-D-glucosamine residues in chitodextrins.</text>
        <dbReference type="EC" id="3.2.1.17"/>
    </reaction>
</comment>
<evidence type="ECO:0000313" key="9">
    <source>
        <dbReference type="EMBL" id="EFJ10799.1"/>
    </source>
</evidence>
<reference evidence="9 10" key="1">
    <citation type="journal article" date="2011" name="Science">
        <title>The Selaginella genome identifies genetic changes associated with the evolution of vascular plants.</title>
        <authorList>
            <person name="Banks J.A."/>
            <person name="Nishiyama T."/>
            <person name="Hasebe M."/>
            <person name="Bowman J.L."/>
            <person name="Gribskov M."/>
            <person name="dePamphilis C."/>
            <person name="Albert V.A."/>
            <person name="Aono N."/>
            <person name="Aoyama T."/>
            <person name="Ambrose B.A."/>
            <person name="Ashton N.W."/>
            <person name="Axtell M.J."/>
            <person name="Barker E."/>
            <person name="Barker M.S."/>
            <person name="Bennetzen J.L."/>
            <person name="Bonawitz N.D."/>
            <person name="Chapple C."/>
            <person name="Cheng C."/>
            <person name="Correa L.G."/>
            <person name="Dacre M."/>
            <person name="DeBarry J."/>
            <person name="Dreyer I."/>
            <person name="Elias M."/>
            <person name="Engstrom E.M."/>
            <person name="Estelle M."/>
            <person name="Feng L."/>
            <person name="Finet C."/>
            <person name="Floyd S.K."/>
            <person name="Frommer W.B."/>
            <person name="Fujita T."/>
            <person name="Gramzow L."/>
            <person name="Gutensohn M."/>
            <person name="Harholt J."/>
            <person name="Hattori M."/>
            <person name="Heyl A."/>
            <person name="Hirai T."/>
            <person name="Hiwatashi Y."/>
            <person name="Ishikawa M."/>
            <person name="Iwata M."/>
            <person name="Karol K.G."/>
            <person name="Koehler B."/>
            <person name="Kolukisaoglu U."/>
            <person name="Kubo M."/>
            <person name="Kurata T."/>
            <person name="Lalonde S."/>
            <person name="Li K."/>
            <person name="Li Y."/>
            <person name="Litt A."/>
            <person name="Lyons E."/>
            <person name="Manning G."/>
            <person name="Maruyama T."/>
            <person name="Michael T.P."/>
            <person name="Mikami K."/>
            <person name="Miyazaki S."/>
            <person name="Morinaga S."/>
            <person name="Murata T."/>
            <person name="Mueller-Roeber B."/>
            <person name="Nelson D.R."/>
            <person name="Obara M."/>
            <person name="Oguri Y."/>
            <person name="Olmstead R.G."/>
            <person name="Onodera N."/>
            <person name="Petersen B.L."/>
            <person name="Pils B."/>
            <person name="Prigge M."/>
            <person name="Rensing S.A."/>
            <person name="Riano-Pachon D.M."/>
            <person name="Roberts A.W."/>
            <person name="Sato Y."/>
            <person name="Scheller H.V."/>
            <person name="Schulz B."/>
            <person name="Schulz C."/>
            <person name="Shakirov E.V."/>
            <person name="Shibagaki N."/>
            <person name="Shinohara N."/>
            <person name="Shippen D.E."/>
            <person name="Soerensen I."/>
            <person name="Sotooka R."/>
            <person name="Sugimoto N."/>
            <person name="Sugita M."/>
            <person name="Sumikawa N."/>
            <person name="Tanurdzic M."/>
            <person name="Theissen G."/>
            <person name="Ulvskov P."/>
            <person name="Wakazuki S."/>
            <person name="Weng J.K."/>
            <person name="Willats W.W."/>
            <person name="Wipf D."/>
            <person name="Wolf P.G."/>
            <person name="Yang L."/>
            <person name="Zimmer A.D."/>
            <person name="Zhu Q."/>
            <person name="Mitros T."/>
            <person name="Hellsten U."/>
            <person name="Loque D."/>
            <person name="Otillar R."/>
            <person name="Salamov A."/>
            <person name="Schmutz J."/>
            <person name="Shapiro H."/>
            <person name="Lindquist E."/>
            <person name="Lucas S."/>
            <person name="Rokhsar D."/>
            <person name="Grigoriev I.V."/>
        </authorList>
    </citation>
    <scope>NUCLEOTIDE SEQUENCE [LARGE SCALE GENOMIC DNA]</scope>
</reference>
<sequence length="474" mass="52545">MEGKSIYEFFNLHKISVCRELCLFCQVLINGIRCTSSKLCDKVGVLERVNEFTRTNSSKLWNVGELDSIQRGTMQSYPHLRTFSVSAHSQMMSFYLFKVENCKQDFSGSELLLLQTSMFEFTSKALHHVCFPPQASSTWPCTSIIQQDWSELLPDATACYSAIWARQLILWSKAQFPADGNRGDRRSSRTKTLVEPSATPLFSSAHSSSTRSDEATPGVTAALDTGAGGPPRSSLEMRCKTNDPILIVEASLNKGWFKMVLQAGDMPTTMVLLQLRWPSFNMAETYPKGILVRWFHSAGFPSIAPDRKAGDKTCRESNLASLIVPGCGDEMVRFGSLNERSHPLSQKSAGSNRVDCSDGDGGASIGPLQISEHYHVDAWNHPGYAAGMLVHAENMVAYWMRYLEDNHKHVSPFPSPARPKCLKVLAAERRLPIVKHARLQVRRLPFTDISSTDSYGVGSATATGPVGVCRPKKR</sequence>
<dbReference type="Gramene" id="EFJ10799">
    <property type="protein sequence ID" value="EFJ10799"/>
    <property type="gene ID" value="SELMODRAFT_426776"/>
</dbReference>
<keyword evidence="4" id="KW-0081">Bacteriolytic enzyme</keyword>
<evidence type="ECO:0000256" key="5">
    <source>
        <dbReference type="ARBA" id="ARBA00022801"/>
    </source>
</evidence>
<dbReference type="PANTHER" id="PTHR11195:SF13">
    <property type="entry name" value="INVERTEBRATE-TYPE LYSOZYME 2-RELATED"/>
    <property type="match status" value="1"/>
</dbReference>